<dbReference type="GO" id="GO:0008021">
    <property type="term" value="C:synaptic vesicle"/>
    <property type="evidence" value="ECO:0007669"/>
    <property type="project" value="TreeGrafter"/>
</dbReference>
<dbReference type="SUPFAM" id="SSF48464">
    <property type="entry name" value="ENTH/VHS domain"/>
    <property type="match status" value="1"/>
</dbReference>
<dbReference type="GO" id="GO:0005546">
    <property type="term" value="F:phosphatidylinositol-4,5-bisphosphate binding"/>
    <property type="evidence" value="ECO:0007669"/>
    <property type="project" value="TreeGrafter"/>
</dbReference>
<evidence type="ECO:0000259" key="2">
    <source>
        <dbReference type="PROSITE" id="PS50942"/>
    </source>
</evidence>
<dbReference type="SUPFAM" id="SSF89009">
    <property type="entry name" value="GAT-like domain"/>
    <property type="match status" value="1"/>
</dbReference>
<dbReference type="GO" id="GO:0005905">
    <property type="term" value="C:clathrin-coated pit"/>
    <property type="evidence" value="ECO:0007669"/>
    <property type="project" value="TreeGrafter"/>
</dbReference>
<dbReference type="InterPro" id="IPR013809">
    <property type="entry name" value="ENTH"/>
</dbReference>
<evidence type="ECO:0000313" key="4">
    <source>
        <dbReference type="WBParaSite" id="scaffold645_cov236.g1493"/>
    </source>
</evidence>
<dbReference type="PANTHER" id="PTHR22951">
    <property type="entry name" value="CLATHRIN ASSEMBLY PROTEIN"/>
    <property type="match status" value="1"/>
</dbReference>
<dbReference type="InterPro" id="IPR008942">
    <property type="entry name" value="ENTH_VHS"/>
</dbReference>
<evidence type="ECO:0000313" key="3">
    <source>
        <dbReference type="Proteomes" id="UP000887561"/>
    </source>
</evidence>
<dbReference type="WBParaSite" id="scaffold645_cov236.g1493">
    <property type="protein sequence ID" value="scaffold645_cov236.g1493"/>
    <property type="gene ID" value="scaffold645_cov236.g1493"/>
</dbReference>
<dbReference type="Pfam" id="PF07651">
    <property type="entry name" value="ANTH"/>
    <property type="match status" value="1"/>
</dbReference>
<feature type="domain" description="ENTH" evidence="2">
    <location>
        <begin position="9"/>
        <end position="149"/>
    </location>
</feature>
<dbReference type="GO" id="GO:0072583">
    <property type="term" value="P:clathrin-dependent endocytosis"/>
    <property type="evidence" value="ECO:0007669"/>
    <property type="project" value="InterPro"/>
</dbReference>
<dbReference type="GO" id="GO:0005545">
    <property type="term" value="F:1-phosphatidylinositol binding"/>
    <property type="evidence" value="ECO:0007669"/>
    <property type="project" value="InterPro"/>
</dbReference>
<dbReference type="SMART" id="SM00273">
    <property type="entry name" value="ENTH"/>
    <property type="match status" value="1"/>
</dbReference>
<organism evidence="3 4">
    <name type="scientific">Meloidogyne javanica</name>
    <name type="common">Root-knot nematode worm</name>
    <dbReference type="NCBI Taxonomy" id="6303"/>
    <lineage>
        <taxon>Eukaryota</taxon>
        <taxon>Metazoa</taxon>
        <taxon>Ecdysozoa</taxon>
        <taxon>Nematoda</taxon>
        <taxon>Chromadorea</taxon>
        <taxon>Rhabditida</taxon>
        <taxon>Tylenchina</taxon>
        <taxon>Tylenchomorpha</taxon>
        <taxon>Tylenchoidea</taxon>
        <taxon>Meloidogynidae</taxon>
        <taxon>Meloidogyninae</taxon>
        <taxon>Meloidogyne</taxon>
        <taxon>Meloidogyne incognita group</taxon>
    </lineage>
</organism>
<dbReference type="GO" id="GO:0030136">
    <property type="term" value="C:clathrin-coated vesicle"/>
    <property type="evidence" value="ECO:0007669"/>
    <property type="project" value="InterPro"/>
</dbReference>
<dbReference type="InterPro" id="IPR045192">
    <property type="entry name" value="AP180-like"/>
</dbReference>
<dbReference type="PANTHER" id="PTHR22951:SF5">
    <property type="entry name" value="PHOSPHATIDYLINOSITOL-BINDING CLATHRIN ASSEMBLY PROTEIN LAP"/>
    <property type="match status" value="1"/>
</dbReference>
<evidence type="ECO:0000256" key="1">
    <source>
        <dbReference type="ARBA" id="ARBA00008011"/>
    </source>
</evidence>
<dbReference type="AlphaFoldDB" id="A0A915MXT4"/>
<accession>A0A915MXT4</accession>
<sequence>MQTLEKIAHAQMPFTSGGQTITDRFNAAKHSLAGSQLGKTIYLLHCTNEPNVSIPSMANLLIERTQNPNWIVVYKALITIQNLMCYGNERFSQYLASCNTTFNLTNFMDKSSLGSDAIAAGYDMATHVRRYGKYISEKIHTYRLCAFDFCKVKRGRDDGLLRTLYTDKLLKTIPILQSQIDALLEFQNRLDKVQAFLTIAESAGIERGEVPDLTRAPASLLEALEAHLFHLGGGRGAQQPALSQSSAQQ</sequence>
<comment type="similarity">
    <text evidence="1">Belongs to the PICALM/SNAP91 family.</text>
</comment>
<dbReference type="InterPro" id="IPR011417">
    <property type="entry name" value="ANTH_dom"/>
</dbReference>
<dbReference type="Proteomes" id="UP000887561">
    <property type="component" value="Unplaced"/>
</dbReference>
<dbReference type="GO" id="GO:0048268">
    <property type="term" value="P:clathrin coat assembly"/>
    <property type="evidence" value="ECO:0007669"/>
    <property type="project" value="InterPro"/>
</dbReference>
<keyword evidence="3" id="KW-1185">Reference proteome</keyword>
<proteinExistence type="inferred from homology"/>
<reference evidence="4" key="1">
    <citation type="submission" date="2022-11" db="UniProtKB">
        <authorList>
            <consortium name="WormBaseParasite"/>
        </authorList>
    </citation>
    <scope>IDENTIFICATION</scope>
</reference>
<protein>
    <submittedName>
        <fullName evidence="4">ENTH domain-containing protein</fullName>
    </submittedName>
</protein>
<dbReference type="InterPro" id="IPR014712">
    <property type="entry name" value="ANTH_dom_sf"/>
</dbReference>
<dbReference type="Gene3D" id="1.20.58.150">
    <property type="entry name" value="ANTH domain"/>
    <property type="match status" value="2"/>
</dbReference>
<dbReference type="PROSITE" id="PS50942">
    <property type="entry name" value="ENTH"/>
    <property type="match status" value="1"/>
</dbReference>
<dbReference type="Gene3D" id="1.25.40.90">
    <property type="match status" value="1"/>
</dbReference>
<dbReference type="GO" id="GO:0032050">
    <property type="term" value="F:clathrin heavy chain binding"/>
    <property type="evidence" value="ECO:0007669"/>
    <property type="project" value="TreeGrafter"/>
</dbReference>
<dbReference type="GO" id="GO:0000149">
    <property type="term" value="F:SNARE binding"/>
    <property type="evidence" value="ECO:0007669"/>
    <property type="project" value="TreeGrafter"/>
</dbReference>
<dbReference type="GO" id="GO:0016185">
    <property type="term" value="P:synaptic vesicle budding from presynaptic endocytic zone membrane"/>
    <property type="evidence" value="ECO:0007669"/>
    <property type="project" value="TreeGrafter"/>
</dbReference>
<dbReference type="GO" id="GO:0098894">
    <property type="term" value="C:extrinsic component of presynaptic endocytic zone membrane"/>
    <property type="evidence" value="ECO:0007669"/>
    <property type="project" value="TreeGrafter"/>
</dbReference>
<name>A0A915MXT4_MELJA</name>